<protein>
    <recommendedName>
        <fullName evidence="9">J domain-containing protein</fullName>
    </recommendedName>
</protein>
<dbReference type="PROSITE" id="PS50076">
    <property type="entry name" value="DNAJ_2"/>
    <property type="match status" value="1"/>
</dbReference>
<feature type="repeat" description="TPR" evidence="6">
    <location>
        <begin position="365"/>
        <end position="398"/>
    </location>
</feature>
<feature type="repeat" description="TPR" evidence="6">
    <location>
        <begin position="246"/>
        <end position="279"/>
    </location>
</feature>
<evidence type="ECO:0000256" key="1">
    <source>
        <dbReference type="ARBA" id="ARBA00004319"/>
    </source>
</evidence>
<dbReference type="Pfam" id="PF00515">
    <property type="entry name" value="TPR_1"/>
    <property type="match status" value="1"/>
</dbReference>
<reference evidence="10" key="1">
    <citation type="journal article" date="2020" name="Ecol. Evol.">
        <title>Genome structure and content of the rice root-knot nematode (Meloidogyne graminicola).</title>
        <authorList>
            <person name="Phan N.T."/>
            <person name="Danchin E.G.J."/>
            <person name="Klopp C."/>
            <person name="Perfus-Barbeoch L."/>
            <person name="Kozlowski D.K."/>
            <person name="Koutsovoulos G.D."/>
            <person name="Lopez-Roques C."/>
            <person name="Bouchez O."/>
            <person name="Zahm M."/>
            <person name="Besnard G."/>
            <person name="Bellafiore S."/>
        </authorList>
    </citation>
    <scope>NUCLEOTIDE SEQUENCE</scope>
    <source>
        <strain evidence="10">VN-18</strain>
    </source>
</reference>
<evidence type="ECO:0000256" key="3">
    <source>
        <dbReference type="ARBA" id="ARBA00022737"/>
    </source>
</evidence>
<dbReference type="Pfam" id="PF13181">
    <property type="entry name" value="TPR_8"/>
    <property type="match status" value="1"/>
</dbReference>
<evidence type="ECO:0000313" key="11">
    <source>
        <dbReference type="Proteomes" id="UP000605970"/>
    </source>
</evidence>
<dbReference type="GO" id="GO:0005788">
    <property type="term" value="C:endoplasmic reticulum lumen"/>
    <property type="evidence" value="ECO:0007669"/>
    <property type="project" value="UniProtKB-SubCell"/>
</dbReference>
<gene>
    <name evidence="10" type="ORF">Mgra_00008800</name>
</gene>
<keyword evidence="11" id="KW-1185">Reference proteome</keyword>
<feature type="repeat" description="TPR" evidence="6">
    <location>
        <begin position="64"/>
        <end position="97"/>
    </location>
</feature>
<dbReference type="Proteomes" id="UP000605970">
    <property type="component" value="Unassembled WGS sequence"/>
</dbReference>
<evidence type="ECO:0000256" key="4">
    <source>
        <dbReference type="ARBA" id="ARBA00022803"/>
    </source>
</evidence>
<comment type="caution">
    <text evidence="10">The sequence shown here is derived from an EMBL/GenBank/DDBJ whole genome shotgun (WGS) entry which is preliminary data.</text>
</comment>
<dbReference type="CDD" id="cd06257">
    <property type="entry name" value="DnaJ"/>
    <property type="match status" value="1"/>
</dbReference>
<sequence>MTKTSNIILYKRKMTYFYDEQFPRPMGALGSAFSFAQLSYYSLITLFLYQFAMGKVEENKRREVERLLEKGKIFLSKGNLQEALHQYHQAVELDPEDYQIYFRRATVHLASGRMNSALPDLDKVVELKPDFISGRLQRGNIYYKMGNLDRASDDYQFALRHDSSNQEVEEKLQLISQIKEWINSGNYYHENGDNESAERVLSYALEHCQWDADLHRKRGKIRLARGDTQNAISDIRAVAKLVPDSTEVYLEISRIYYEIGDAENAMTQIRECLHLNPEHPQCFPFYKRIKKLLKLRKDLDNSIQKERWTDCLDKSQAILKFEQEVDRIQLDTYKQRCKCNVKLGHVAEAIQECTEVLKYVDENDLEVLLNRGEAYLQNEDYDSAVEDFQKAVKANEDSKQAKEALNRALKLQKQAKKKDYYKILGVRRNADKRTIMKGIQKLAQQWHPDNFKDETEKKRAQEKFILIAAAKDVLTDPEKRRIFDAGEDPLDPQGGGGGGHHGFQQWQWSGGHGGFNPFGEGFNPFGDNSGGSYSFKFNFG</sequence>
<dbReference type="SMART" id="SM00271">
    <property type="entry name" value="DnaJ"/>
    <property type="match status" value="1"/>
</dbReference>
<keyword evidence="7" id="KW-0175">Coiled coil</keyword>
<evidence type="ECO:0000256" key="2">
    <source>
        <dbReference type="ARBA" id="ARBA00022729"/>
    </source>
</evidence>
<organism evidence="10 11">
    <name type="scientific">Meloidogyne graminicola</name>
    <dbReference type="NCBI Taxonomy" id="189291"/>
    <lineage>
        <taxon>Eukaryota</taxon>
        <taxon>Metazoa</taxon>
        <taxon>Ecdysozoa</taxon>
        <taxon>Nematoda</taxon>
        <taxon>Chromadorea</taxon>
        <taxon>Rhabditida</taxon>
        <taxon>Tylenchina</taxon>
        <taxon>Tylenchomorpha</taxon>
        <taxon>Tylenchoidea</taxon>
        <taxon>Meloidogynidae</taxon>
        <taxon>Meloidogyninae</taxon>
        <taxon>Meloidogyne</taxon>
    </lineage>
</organism>
<feature type="region of interest" description="Disordered" evidence="8">
    <location>
        <begin position="484"/>
        <end position="510"/>
    </location>
</feature>
<feature type="repeat" description="TPR" evidence="6">
    <location>
        <begin position="98"/>
        <end position="131"/>
    </location>
</feature>
<dbReference type="FunFam" id="1.25.40.10:FF:000224">
    <property type="entry name" value="DnaJ and TPR domain protein"/>
    <property type="match status" value="1"/>
</dbReference>
<evidence type="ECO:0000259" key="9">
    <source>
        <dbReference type="PROSITE" id="PS50076"/>
    </source>
</evidence>
<dbReference type="PANTHER" id="PTHR44140">
    <property type="entry name" value="LD25575P"/>
    <property type="match status" value="1"/>
</dbReference>
<dbReference type="InterPro" id="IPR019734">
    <property type="entry name" value="TPR_rpt"/>
</dbReference>
<dbReference type="InterPro" id="IPR051727">
    <property type="entry name" value="DnaJ_C3_Co-chaperones"/>
</dbReference>
<dbReference type="AlphaFoldDB" id="A0A8S9ZEP6"/>
<evidence type="ECO:0000256" key="7">
    <source>
        <dbReference type="SAM" id="Coils"/>
    </source>
</evidence>
<dbReference type="InterPro" id="IPR001623">
    <property type="entry name" value="DnaJ_domain"/>
</dbReference>
<dbReference type="PANTHER" id="PTHR44140:SF2">
    <property type="entry name" value="LD25575P"/>
    <property type="match status" value="1"/>
</dbReference>
<evidence type="ECO:0000313" key="10">
    <source>
        <dbReference type="EMBL" id="KAF7630931.1"/>
    </source>
</evidence>
<dbReference type="SMART" id="SM00028">
    <property type="entry name" value="TPR"/>
    <property type="match status" value="8"/>
</dbReference>
<dbReference type="SUPFAM" id="SSF48452">
    <property type="entry name" value="TPR-like"/>
    <property type="match status" value="2"/>
</dbReference>
<dbReference type="Pfam" id="PF00226">
    <property type="entry name" value="DnaJ"/>
    <property type="match status" value="1"/>
</dbReference>
<dbReference type="Gene3D" id="1.10.287.110">
    <property type="entry name" value="DnaJ domain"/>
    <property type="match status" value="1"/>
</dbReference>
<dbReference type="SUPFAM" id="SSF46565">
    <property type="entry name" value="Chaperone J-domain"/>
    <property type="match status" value="1"/>
</dbReference>
<dbReference type="GO" id="GO:0051787">
    <property type="term" value="F:misfolded protein binding"/>
    <property type="evidence" value="ECO:0007669"/>
    <property type="project" value="TreeGrafter"/>
</dbReference>
<dbReference type="PROSITE" id="PS50293">
    <property type="entry name" value="TPR_REGION"/>
    <property type="match status" value="2"/>
</dbReference>
<proteinExistence type="predicted"/>
<accession>A0A8S9ZEP6</accession>
<dbReference type="GO" id="GO:0034975">
    <property type="term" value="P:protein folding in endoplasmic reticulum"/>
    <property type="evidence" value="ECO:0007669"/>
    <property type="project" value="TreeGrafter"/>
</dbReference>
<dbReference type="EMBL" id="JABEBT010000124">
    <property type="protein sequence ID" value="KAF7630931.1"/>
    <property type="molecule type" value="Genomic_DNA"/>
</dbReference>
<keyword evidence="2" id="KW-0732">Signal</keyword>
<dbReference type="InterPro" id="IPR036869">
    <property type="entry name" value="J_dom_sf"/>
</dbReference>
<evidence type="ECO:0000256" key="8">
    <source>
        <dbReference type="SAM" id="MobiDB-lite"/>
    </source>
</evidence>
<keyword evidence="3" id="KW-0677">Repeat</keyword>
<feature type="coiled-coil region" evidence="7">
    <location>
        <begin position="391"/>
        <end position="418"/>
    </location>
</feature>
<comment type="subcellular location">
    <subcellularLocation>
        <location evidence="1">Endoplasmic reticulum lumen</location>
    </subcellularLocation>
</comment>
<dbReference type="PROSITE" id="PS50005">
    <property type="entry name" value="TPR"/>
    <property type="match status" value="5"/>
</dbReference>
<dbReference type="GO" id="GO:0051087">
    <property type="term" value="F:protein-folding chaperone binding"/>
    <property type="evidence" value="ECO:0007669"/>
    <property type="project" value="TreeGrafter"/>
</dbReference>
<name>A0A8S9ZEP6_9BILA</name>
<dbReference type="Gene3D" id="1.25.40.10">
    <property type="entry name" value="Tetratricopeptide repeat domain"/>
    <property type="match status" value="1"/>
</dbReference>
<keyword evidence="5" id="KW-0256">Endoplasmic reticulum</keyword>
<evidence type="ECO:0000256" key="5">
    <source>
        <dbReference type="ARBA" id="ARBA00022824"/>
    </source>
</evidence>
<dbReference type="InterPro" id="IPR011990">
    <property type="entry name" value="TPR-like_helical_dom_sf"/>
</dbReference>
<dbReference type="Pfam" id="PF13432">
    <property type="entry name" value="TPR_16"/>
    <property type="match status" value="1"/>
</dbReference>
<feature type="repeat" description="TPR" evidence="6">
    <location>
        <begin position="132"/>
        <end position="165"/>
    </location>
</feature>
<dbReference type="PRINTS" id="PR00625">
    <property type="entry name" value="JDOMAIN"/>
</dbReference>
<keyword evidence="4 6" id="KW-0802">TPR repeat</keyword>
<evidence type="ECO:0000256" key="6">
    <source>
        <dbReference type="PROSITE-ProRule" id="PRU00339"/>
    </source>
</evidence>
<feature type="domain" description="J" evidence="9">
    <location>
        <begin position="419"/>
        <end position="487"/>
    </location>
</feature>